<organism evidence="2 3">
    <name type="scientific">Haemonchus contortus</name>
    <name type="common">Barber pole worm</name>
    <dbReference type="NCBI Taxonomy" id="6289"/>
    <lineage>
        <taxon>Eukaryota</taxon>
        <taxon>Metazoa</taxon>
        <taxon>Ecdysozoa</taxon>
        <taxon>Nematoda</taxon>
        <taxon>Chromadorea</taxon>
        <taxon>Rhabditida</taxon>
        <taxon>Rhabditina</taxon>
        <taxon>Rhabditomorpha</taxon>
        <taxon>Strongyloidea</taxon>
        <taxon>Trichostrongylidae</taxon>
        <taxon>Haemonchus</taxon>
    </lineage>
</organism>
<sequence length="196" mass="22893">IWTRKHVFVMVIVQYFISFAAFFQISQAKMVYIHKEDGTVTFNGFEKSSDIISSTTYFVGCLIYAIVSACLNVRLLVEWKRWSENGRSLEHRHKDKGLMIYTMLVFSCTLLMSAQMIVRTMSLFVDMTTVTWLKTILSMYSWINDVMVSIPPFFLLLLSSDLRKEMVDRIRCKSEQDCSRIFVTQPSSRRLVVSKF</sequence>
<keyword evidence="2" id="KW-1185">Reference proteome</keyword>
<dbReference type="Pfam" id="PF10323">
    <property type="entry name" value="7TM_GPCR_Srv"/>
    <property type="match status" value="1"/>
</dbReference>
<dbReference type="InterPro" id="IPR019426">
    <property type="entry name" value="7TM_GPCR_serpentine_rcpt_Srv"/>
</dbReference>
<dbReference type="SUPFAM" id="SSF81321">
    <property type="entry name" value="Family A G protein-coupled receptor-like"/>
    <property type="match status" value="1"/>
</dbReference>
<keyword evidence="1" id="KW-1133">Transmembrane helix</keyword>
<keyword evidence="1" id="KW-0472">Membrane</keyword>
<dbReference type="PANTHER" id="PTHR31552:SF8">
    <property type="entry name" value="SERPENTINE RECEPTOR CLASS GAMMA"/>
    <property type="match status" value="1"/>
</dbReference>
<dbReference type="PANTHER" id="PTHR31552">
    <property type="entry name" value="SERPENTINE RECEPTOR CLASS GAMMA"/>
    <property type="match status" value="1"/>
</dbReference>
<dbReference type="WBParaSite" id="HCON_00126870-00001">
    <property type="protein sequence ID" value="HCON_00126870-00001"/>
    <property type="gene ID" value="HCON_00126870"/>
</dbReference>
<feature type="transmembrane region" description="Helical" evidence="1">
    <location>
        <begin position="57"/>
        <end position="77"/>
    </location>
</feature>
<accession>A0A7I4YNS1</accession>
<name>A0A7I4YNS1_HAECO</name>
<protein>
    <submittedName>
        <fullName evidence="3">Serpentine receptor class gamma</fullName>
    </submittedName>
</protein>
<feature type="transmembrane region" description="Helical" evidence="1">
    <location>
        <begin position="98"/>
        <end position="118"/>
    </location>
</feature>
<dbReference type="Proteomes" id="UP000025227">
    <property type="component" value="Unplaced"/>
</dbReference>
<proteinExistence type="predicted"/>
<evidence type="ECO:0000313" key="2">
    <source>
        <dbReference type="Proteomes" id="UP000025227"/>
    </source>
</evidence>
<dbReference type="Gene3D" id="1.20.1070.10">
    <property type="entry name" value="Rhodopsin 7-helix transmembrane proteins"/>
    <property type="match status" value="1"/>
</dbReference>
<feature type="transmembrane region" description="Helical" evidence="1">
    <location>
        <begin position="138"/>
        <end position="159"/>
    </location>
</feature>
<dbReference type="AlphaFoldDB" id="A0A7I4YNS1"/>
<keyword evidence="1" id="KW-0812">Transmembrane</keyword>
<evidence type="ECO:0000256" key="1">
    <source>
        <dbReference type="SAM" id="Phobius"/>
    </source>
</evidence>
<feature type="transmembrane region" description="Helical" evidence="1">
    <location>
        <begin position="7"/>
        <end position="25"/>
    </location>
</feature>
<reference evidence="3" key="1">
    <citation type="submission" date="2020-12" db="UniProtKB">
        <authorList>
            <consortium name="WormBaseParasite"/>
        </authorList>
    </citation>
    <scope>IDENTIFICATION</scope>
    <source>
        <strain evidence="3">MHco3</strain>
    </source>
</reference>
<dbReference type="OrthoDB" id="5791421at2759"/>
<evidence type="ECO:0000313" key="3">
    <source>
        <dbReference type="WBParaSite" id="HCON_00126870-00001"/>
    </source>
</evidence>